<keyword evidence="4" id="KW-1185">Reference proteome</keyword>
<feature type="transmembrane region" description="Helical" evidence="1">
    <location>
        <begin position="274"/>
        <end position="292"/>
    </location>
</feature>
<sequence length="305" mass="33375">MNSSLKGVFFIALGASCYGVLATFVKYANNDGFGTAGLAFSQYLFGVLLLSIISLVVSKQAKLSTNSNAISKFPKFKLVLFGTTLGLTSSFYYLSIQYVPVSVGIILLMQTIWMGVVLEYVMARHLITKTKVLGAFVAIVGTVFAAQIFEADLNINFTGIGFGLLAALSYTGAMYASNNVSLELPVITRSKYLVYGGFLVVIVFWNVQILEEFNAEVFLKWGIFLGFFGTILPPILFNKGFPEIGTGLGSIIAALEIPVSVFSAYLVLNEEISLLQWLGIVIILCAVLLINWRKLFKTHKKQESD</sequence>
<dbReference type="RefSeq" id="WP_249600045.1">
    <property type="nucleotide sequence ID" value="NZ_JAKHSK010000002.1"/>
</dbReference>
<keyword evidence="1" id="KW-0472">Membrane</keyword>
<dbReference type="InterPro" id="IPR037185">
    <property type="entry name" value="EmrE-like"/>
</dbReference>
<dbReference type="SUPFAM" id="SSF103481">
    <property type="entry name" value="Multidrug resistance efflux transporter EmrE"/>
    <property type="match status" value="1"/>
</dbReference>
<dbReference type="GO" id="GO:0016020">
    <property type="term" value="C:membrane"/>
    <property type="evidence" value="ECO:0007669"/>
    <property type="project" value="InterPro"/>
</dbReference>
<feature type="transmembrane region" description="Helical" evidence="1">
    <location>
        <begin position="78"/>
        <end position="95"/>
    </location>
</feature>
<evidence type="ECO:0000259" key="2">
    <source>
        <dbReference type="Pfam" id="PF00892"/>
    </source>
</evidence>
<dbReference type="PANTHER" id="PTHR22911">
    <property type="entry name" value="ACYL-MALONYL CONDENSING ENZYME-RELATED"/>
    <property type="match status" value="1"/>
</dbReference>
<feature type="transmembrane region" description="Helical" evidence="1">
    <location>
        <begin position="155"/>
        <end position="176"/>
    </location>
</feature>
<dbReference type="InterPro" id="IPR000620">
    <property type="entry name" value="EamA_dom"/>
</dbReference>
<feature type="transmembrane region" description="Helical" evidence="1">
    <location>
        <begin position="248"/>
        <end position="268"/>
    </location>
</feature>
<feature type="transmembrane region" description="Helical" evidence="1">
    <location>
        <begin position="38"/>
        <end position="57"/>
    </location>
</feature>
<feature type="transmembrane region" description="Helical" evidence="1">
    <location>
        <begin position="192"/>
        <end position="211"/>
    </location>
</feature>
<feature type="domain" description="EamA" evidence="2">
    <location>
        <begin position="6"/>
        <end position="145"/>
    </location>
</feature>
<comment type="caution">
    <text evidence="3">The sequence shown here is derived from an EMBL/GenBank/DDBJ whole genome shotgun (WGS) entry which is preliminary data.</text>
</comment>
<reference evidence="3" key="1">
    <citation type="submission" date="2022-01" db="EMBL/GenBank/DDBJ databases">
        <title>Genome sequencing of Zunongwangia sp. M21534 genome.</title>
        <authorList>
            <person name="Chen Y."/>
            <person name="Dong C."/>
            <person name="Shao Z."/>
        </authorList>
    </citation>
    <scope>NUCLEOTIDE SEQUENCE</scope>
    <source>
        <strain evidence="3">MCCC M21534</strain>
    </source>
</reference>
<dbReference type="Proteomes" id="UP001139521">
    <property type="component" value="Unassembled WGS sequence"/>
</dbReference>
<dbReference type="Pfam" id="PF00892">
    <property type="entry name" value="EamA"/>
    <property type="match status" value="2"/>
</dbReference>
<dbReference type="EMBL" id="JAKHSK010000002">
    <property type="protein sequence ID" value="MCL6217056.1"/>
    <property type="molecule type" value="Genomic_DNA"/>
</dbReference>
<evidence type="ECO:0000313" key="4">
    <source>
        <dbReference type="Proteomes" id="UP001139521"/>
    </source>
</evidence>
<evidence type="ECO:0000256" key="1">
    <source>
        <dbReference type="SAM" id="Phobius"/>
    </source>
</evidence>
<organism evidence="3 4">
    <name type="scientific">Zunongwangia pacifica</name>
    <dbReference type="NCBI Taxonomy" id="2911062"/>
    <lineage>
        <taxon>Bacteria</taxon>
        <taxon>Pseudomonadati</taxon>
        <taxon>Bacteroidota</taxon>
        <taxon>Flavobacteriia</taxon>
        <taxon>Flavobacteriales</taxon>
        <taxon>Flavobacteriaceae</taxon>
        <taxon>Zunongwangia</taxon>
    </lineage>
</organism>
<feature type="transmembrane region" description="Helical" evidence="1">
    <location>
        <begin position="217"/>
        <end position="236"/>
    </location>
</feature>
<keyword evidence="1" id="KW-0812">Transmembrane</keyword>
<feature type="transmembrane region" description="Helical" evidence="1">
    <location>
        <begin position="132"/>
        <end position="149"/>
    </location>
</feature>
<evidence type="ECO:0000313" key="3">
    <source>
        <dbReference type="EMBL" id="MCL6217056.1"/>
    </source>
</evidence>
<keyword evidence="1" id="KW-1133">Transmembrane helix</keyword>
<feature type="domain" description="EamA" evidence="2">
    <location>
        <begin position="158"/>
        <end position="291"/>
    </location>
</feature>
<gene>
    <name evidence="3" type="ORF">L1967_02020</name>
</gene>
<name>A0A9X1ZN62_9FLAO</name>
<proteinExistence type="predicted"/>
<dbReference type="PROSITE" id="PS51257">
    <property type="entry name" value="PROKAR_LIPOPROTEIN"/>
    <property type="match status" value="1"/>
</dbReference>
<dbReference type="PANTHER" id="PTHR22911:SF137">
    <property type="entry name" value="SOLUTE CARRIER FAMILY 35 MEMBER G2-RELATED"/>
    <property type="match status" value="1"/>
</dbReference>
<feature type="transmembrane region" description="Helical" evidence="1">
    <location>
        <begin position="101"/>
        <end position="120"/>
    </location>
</feature>
<accession>A0A9X1ZN62</accession>
<dbReference type="AlphaFoldDB" id="A0A9X1ZN62"/>
<protein>
    <submittedName>
        <fullName evidence="3">EamA family transporter</fullName>
    </submittedName>
</protein>